<dbReference type="GeneID" id="63766390"/>
<feature type="region of interest" description="Disordered" evidence="2">
    <location>
        <begin position="584"/>
        <end position="605"/>
    </location>
</feature>
<feature type="compositionally biased region" description="Polar residues" evidence="2">
    <location>
        <begin position="482"/>
        <end position="494"/>
    </location>
</feature>
<proteinExistence type="predicted"/>
<dbReference type="RefSeq" id="XP_040706380.1">
    <property type="nucleotide sequence ID" value="XM_040850317.1"/>
</dbReference>
<dbReference type="GO" id="GO:0008270">
    <property type="term" value="F:zinc ion binding"/>
    <property type="evidence" value="ECO:0007669"/>
    <property type="project" value="InterPro"/>
</dbReference>
<evidence type="ECO:0000313" key="4">
    <source>
        <dbReference type="EMBL" id="OJJ62574.1"/>
    </source>
</evidence>
<dbReference type="InterPro" id="IPR007219">
    <property type="entry name" value="XnlR_reg_dom"/>
</dbReference>
<dbReference type="OrthoDB" id="4161332at2759"/>
<sequence length="661" mass="73965">MKTPLINQSRHPLIKFDDFSQNDPQDIQFLRANGCFHIPLAPALGEFMRHYFLYVHPLLPMLDEAAFWDTFDGVSSGPSLDFPISIFTFQSMLFACCSFVSSSVLRSVGLGSIREARKVLYRRAKLLFDFNGKRDPMATAQGALLLSYSPDTNDRRTNSFWLGVAIQNAKNANAQAYDIVTNMPKKERLRKKRLFWCCILRDRILPLGVRRSIYITNAHFSFSKSTPLTARDLQDEITGSRVYAPQAKQSLAELVASFCELAVILTDVIMLLYPVDELPPASSSSADDALPISKKNSPIEKAKSDLTRWYEGAVVKFPTPAGIGDAHESVVLYTNLMYLYYHSAQMALCHHELLVSKVGHGQGSPNDNLVQGQGQEQLPRIKSTLQFEGSCIADIMKELLQLKLTRYLPITAVAYIALPLTLSILDVKLSLTDFQSATRQRRLQIFTEAMKVLQSHYDGTDRVSDAIERVIRHLAINRSTDATQTNDSSKYNTQYRDRVQDREGERERAQQRVTEWGDVLVRRPGCYLRIAMTLDLAMSRGEYPDEQAFPVWLQTSSLASSLPLCGANQQGGKSSVVDGLPCYNGRTETESGDSSRGHPSLSDNGLQLRYGVNPLGDSLRALRVENMLQPQSGFGDASLDTDSARDWLLDAQISDVLQDFC</sequence>
<keyword evidence="5" id="KW-1185">Reference proteome</keyword>
<protein>
    <recommendedName>
        <fullName evidence="3">Xylanolytic transcriptional activator regulatory domain-containing protein</fullName>
    </recommendedName>
</protein>
<dbReference type="AlphaFoldDB" id="A0A1L9TT28"/>
<dbReference type="GO" id="GO:0006351">
    <property type="term" value="P:DNA-templated transcription"/>
    <property type="evidence" value="ECO:0007669"/>
    <property type="project" value="InterPro"/>
</dbReference>
<feature type="compositionally biased region" description="Basic and acidic residues" evidence="2">
    <location>
        <begin position="587"/>
        <end position="596"/>
    </location>
</feature>
<dbReference type="Proteomes" id="UP000184356">
    <property type="component" value="Unassembled WGS sequence"/>
</dbReference>
<evidence type="ECO:0000256" key="1">
    <source>
        <dbReference type="ARBA" id="ARBA00023242"/>
    </source>
</evidence>
<dbReference type="PANTHER" id="PTHR47425:SF2">
    <property type="entry name" value="FARB-RELATED"/>
    <property type="match status" value="1"/>
</dbReference>
<feature type="domain" description="Xylanolytic transcriptional activator regulatory" evidence="3">
    <location>
        <begin position="49"/>
        <end position="310"/>
    </location>
</feature>
<dbReference type="InterPro" id="IPR052761">
    <property type="entry name" value="Fungal_Detox/Toxin_TFs"/>
</dbReference>
<dbReference type="VEuPathDB" id="FungiDB:ASPSYDRAFT_656357"/>
<keyword evidence="1" id="KW-0539">Nucleus</keyword>
<evidence type="ECO:0000259" key="3">
    <source>
        <dbReference type="Pfam" id="PF04082"/>
    </source>
</evidence>
<dbReference type="GO" id="GO:0003677">
    <property type="term" value="F:DNA binding"/>
    <property type="evidence" value="ECO:0007669"/>
    <property type="project" value="InterPro"/>
</dbReference>
<evidence type="ECO:0000256" key="2">
    <source>
        <dbReference type="SAM" id="MobiDB-lite"/>
    </source>
</evidence>
<dbReference type="STRING" id="1036612.A0A1L9TT28"/>
<dbReference type="Pfam" id="PF04082">
    <property type="entry name" value="Fungal_trans"/>
    <property type="match status" value="1"/>
</dbReference>
<accession>A0A1L9TT28</accession>
<gene>
    <name evidence="4" type="ORF">ASPSYDRAFT_656357</name>
</gene>
<organism evidence="4 5">
    <name type="scientific">Aspergillus sydowii CBS 593.65</name>
    <dbReference type="NCBI Taxonomy" id="1036612"/>
    <lineage>
        <taxon>Eukaryota</taxon>
        <taxon>Fungi</taxon>
        <taxon>Dikarya</taxon>
        <taxon>Ascomycota</taxon>
        <taxon>Pezizomycotina</taxon>
        <taxon>Eurotiomycetes</taxon>
        <taxon>Eurotiomycetidae</taxon>
        <taxon>Eurotiales</taxon>
        <taxon>Aspergillaceae</taxon>
        <taxon>Aspergillus</taxon>
        <taxon>Aspergillus subgen. Nidulantes</taxon>
    </lineage>
</organism>
<feature type="compositionally biased region" description="Basic and acidic residues" evidence="2">
    <location>
        <begin position="495"/>
        <end position="509"/>
    </location>
</feature>
<dbReference type="EMBL" id="KV878583">
    <property type="protein sequence ID" value="OJJ62574.1"/>
    <property type="molecule type" value="Genomic_DNA"/>
</dbReference>
<evidence type="ECO:0000313" key="5">
    <source>
        <dbReference type="Proteomes" id="UP000184356"/>
    </source>
</evidence>
<dbReference type="CDD" id="cd12148">
    <property type="entry name" value="fungal_TF_MHR"/>
    <property type="match status" value="1"/>
</dbReference>
<feature type="region of interest" description="Disordered" evidence="2">
    <location>
        <begin position="482"/>
        <end position="509"/>
    </location>
</feature>
<reference evidence="5" key="1">
    <citation type="journal article" date="2017" name="Genome Biol.">
        <title>Comparative genomics reveals high biological diversity and specific adaptations in the industrially and medically important fungal genus Aspergillus.</title>
        <authorList>
            <person name="de Vries R.P."/>
            <person name="Riley R."/>
            <person name="Wiebenga A."/>
            <person name="Aguilar-Osorio G."/>
            <person name="Amillis S."/>
            <person name="Uchima C.A."/>
            <person name="Anderluh G."/>
            <person name="Asadollahi M."/>
            <person name="Askin M."/>
            <person name="Barry K."/>
            <person name="Battaglia E."/>
            <person name="Bayram O."/>
            <person name="Benocci T."/>
            <person name="Braus-Stromeyer S.A."/>
            <person name="Caldana C."/>
            <person name="Canovas D."/>
            <person name="Cerqueira G.C."/>
            <person name="Chen F."/>
            <person name="Chen W."/>
            <person name="Choi C."/>
            <person name="Clum A."/>
            <person name="Dos Santos R.A."/>
            <person name="Damasio A.R."/>
            <person name="Diallinas G."/>
            <person name="Emri T."/>
            <person name="Fekete E."/>
            <person name="Flipphi M."/>
            <person name="Freyberg S."/>
            <person name="Gallo A."/>
            <person name="Gournas C."/>
            <person name="Habgood R."/>
            <person name="Hainaut M."/>
            <person name="Harispe M.L."/>
            <person name="Henrissat B."/>
            <person name="Hilden K.S."/>
            <person name="Hope R."/>
            <person name="Hossain A."/>
            <person name="Karabika E."/>
            <person name="Karaffa L."/>
            <person name="Karanyi Z."/>
            <person name="Krasevec N."/>
            <person name="Kuo A."/>
            <person name="Kusch H."/>
            <person name="LaButti K."/>
            <person name="Lagendijk E.L."/>
            <person name="Lapidus A."/>
            <person name="Levasseur A."/>
            <person name="Lindquist E."/>
            <person name="Lipzen A."/>
            <person name="Logrieco A.F."/>
            <person name="MacCabe A."/>
            <person name="Maekelae M.R."/>
            <person name="Malavazi I."/>
            <person name="Melin P."/>
            <person name="Meyer V."/>
            <person name="Mielnichuk N."/>
            <person name="Miskei M."/>
            <person name="Molnar A.P."/>
            <person name="Mule G."/>
            <person name="Ngan C.Y."/>
            <person name="Orejas M."/>
            <person name="Orosz E."/>
            <person name="Ouedraogo J.P."/>
            <person name="Overkamp K.M."/>
            <person name="Park H.-S."/>
            <person name="Perrone G."/>
            <person name="Piumi F."/>
            <person name="Punt P.J."/>
            <person name="Ram A.F."/>
            <person name="Ramon A."/>
            <person name="Rauscher S."/>
            <person name="Record E."/>
            <person name="Riano-Pachon D.M."/>
            <person name="Robert V."/>
            <person name="Roehrig J."/>
            <person name="Ruller R."/>
            <person name="Salamov A."/>
            <person name="Salih N.S."/>
            <person name="Samson R.A."/>
            <person name="Sandor E."/>
            <person name="Sanguinetti M."/>
            <person name="Schuetze T."/>
            <person name="Sepcic K."/>
            <person name="Shelest E."/>
            <person name="Sherlock G."/>
            <person name="Sophianopoulou V."/>
            <person name="Squina F.M."/>
            <person name="Sun H."/>
            <person name="Susca A."/>
            <person name="Todd R.B."/>
            <person name="Tsang A."/>
            <person name="Unkles S.E."/>
            <person name="van de Wiele N."/>
            <person name="van Rossen-Uffink D."/>
            <person name="Oliveira J.V."/>
            <person name="Vesth T.C."/>
            <person name="Visser J."/>
            <person name="Yu J.-H."/>
            <person name="Zhou M."/>
            <person name="Andersen M.R."/>
            <person name="Archer D.B."/>
            <person name="Baker S.E."/>
            <person name="Benoit I."/>
            <person name="Brakhage A.A."/>
            <person name="Braus G.H."/>
            <person name="Fischer R."/>
            <person name="Frisvad J.C."/>
            <person name="Goldman G.H."/>
            <person name="Houbraken J."/>
            <person name="Oakley B."/>
            <person name="Pocsi I."/>
            <person name="Scazzocchio C."/>
            <person name="Seiboth B."/>
            <person name="vanKuyk P.A."/>
            <person name="Wortman J."/>
            <person name="Dyer P.S."/>
            <person name="Grigoriev I.V."/>
        </authorList>
    </citation>
    <scope>NUCLEOTIDE SEQUENCE [LARGE SCALE GENOMIC DNA]</scope>
    <source>
        <strain evidence="5">CBS 593.65</strain>
    </source>
</reference>
<dbReference type="PANTHER" id="PTHR47425">
    <property type="entry name" value="FARB-RELATED"/>
    <property type="match status" value="1"/>
</dbReference>
<name>A0A1L9TT28_9EURO</name>